<organism evidence="10">
    <name type="scientific">Nippostrongylus brasiliensis</name>
    <name type="common">Rat hookworm</name>
    <dbReference type="NCBI Taxonomy" id="27835"/>
    <lineage>
        <taxon>Eukaryota</taxon>
        <taxon>Metazoa</taxon>
        <taxon>Ecdysozoa</taxon>
        <taxon>Nematoda</taxon>
        <taxon>Chromadorea</taxon>
        <taxon>Rhabditida</taxon>
        <taxon>Rhabditina</taxon>
        <taxon>Rhabditomorpha</taxon>
        <taxon>Strongyloidea</taxon>
        <taxon>Heligmosomidae</taxon>
        <taxon>Nippostrongylus</taxon>
    </lineage>
</organism>
<dbReference type="SUPFAM" id="SSF56672">
    <property type="entry name" value="DNA/RNA polymerases"/>
    <property type="match status" value="1"/>
</dbReference>
<dbReference type="InterPro" id="IPR021109">
    <property type="entry name" value="Peptidase_aspartic_dom_sf"/>
</dbReference>
<evidence type="ECO:0000256" key="5">
    <source>
        <dbReference type="ARBA" id="ARBA00022801"/>
    </source>
</evidence>
<evidence type="ECO:0000259" key="7">
    <source>
        <dbReference type="PROSITE" id="PS50175"/>
    </source>
</evidence>
<feature type="region of interest" description="Disordered" evidence="6">
    <location>
        <begin position="329"/>
        <end position="352"/>
    </location>
</feature>
<keyword evidence="2" id="KW-0548">Nucleotidyltransferase</keyword>
<dbReference type="EMBL" id="UYSL01023183">
    <property type="protein sequence ID" value="VDL81830.1"/>
    <property type="molecule type" value="Genomic_DNA"/>
</dbReference>
<dbReference type="GO" id="GO:0006508">
    <property type="term" value="P:proteolysis"/>
    <property type="evidence" value="ECO:0007669"/>
    <property type="project" value="InterPro"/>
</dbReference>
<evidence type="ECO:0000256" key="6">
    <source>
        <dbReference type="SAM" id="MobiDB-lite"/>
    </source>
</evidence>
<dbReference type="GO" id="GO:0016779">
    <property type="term" value="F:nucleotidyltransferase activity"/>
    <property type="evidence" value="ECO:0007669"/>
    <property type="project" value="UniProtKB-KW"/>
</dbReference>
<dbReference type="PANTHER" id="PTHR37984">
    <property type="entry name" value="PROTEIN CBG26694"/>
    <property type="match status" value="1"/>
</dbReference>
<evidence type="ECO:0000313" key="9">
    <source>
        <dbReference type="Proteomes" id="UP000271162"/>
    </source>
</evidence>
<dbReference type="InterPro" id="IPR001995">
    <property type="entry name" value="Peptidase_A2_cat"/>
</dbReference>
<reference evidence="8 9" key="2">
    <citation type="submission" date="2018-11" db="EMBL/GenBank/DDBJ databases">
        <authorList>
            <consortium name="Pathogen Informatics"/>
        </authorList>
    </citation>
    <scope>NUCLEOTIDE SEQUENCE [LARGE SCALE GENOMIC DNA]</scope>
</reference>
<dbReference type="InterPro" id="IPR043502">
    <property type="entry name" value="DNA/RNA_pol_sf"/>
</dbReference>
<evidence type="ECO:0000256" key="4">
    <source>
        <dbReference type="ARBA" id="ARBA00022759"/>
    </source>
</evidence>
<keyword evidence="9" id="KW-1185">Reference proteome</keyword>
<sequence length="352" mass="38963">MARRHKSTNNMVIACATSRSYQANRIFRQIQINGRKIKIRLDTGADITLLSNSDWAAMSRPKLLPSDVSLRSANNSPFDDWTGSHRTQHSKLTQGSINSVSASTLHSLRSSLTANLQRQFATVFASGLGRCTKSKVTLKLIPVARPVFRKARPVPYAHLSKISKEIDRLVKADKKNGTIRLCADFSTGLNDSLEHYQHSLPTPDEIFTKLNGGHYFTQLDLSEAYLQLEVDEESKPLLTINTNRGLLTAPLLSIFGSKKGFLSTMLSAFSAGPRYCSITISRLSTSKRKFGQVDFLSHLIASNSEKTEDRIIAAGGRIHRQLLSSSCFSRSNPDSNRGGPCDQSNDRYTRSG</sequence>
<keyword evidence="4" id="KW-0255">Endonuclease</keyword>
<dbReference type="SUPFAM" id="SSF50630">
    <property type="entry name" value="Acid proteases"/>
    <property type="match status" value="1"/>
</dbReference>
<dbReference type="Proteomes" id="UP000271162">
    <property type="component" value="Unassembled WGS sequence"/>
</dbReference>
<accession>A0A0N4YLV1</accession>
<dbReference type="InterPro" id="IPR050951">
    <property type="entry name" value="Retrovirus_Pol_polyprotein"/>
</dbReference>
<evidence type="ECO:0000313" key="10">
    <source>
        <dbReference type="WBParaSite" id="NBR_0001810801-mRNA-1"/>
    </source>
</evidence>
<dbReference type="GO" id="GO:0004190">
    <property type="term" value="F:aspartic-type endopeptidase activity"/>
    <property type="evidence" value="ECO:0007669"/>
    <property type="project" value="InterPro"/>
</dbReference>
<evidence type="ECO:0000256" key="1">
    <source>
        <dbReference type="ARBA" id="ARBA00022679"/>
    </source>
</evidence>
<keyword evidence="3" id="KW-0540">Nuclease</keyword>
<gene>
    <name evidence="8" type="ORF">NBR_LOCUS18109</name>
</gene>
<dbReference type="WBParaSite" id="NBR_0001810801-mRNA-1">
    <property type="protein sequence ID" value="NBR_0001810801-mRNA-1"/>
    <property type="gene ID" value="NBR_0001810801"/>
</dbReference>
<keyword evidence="5" id="KW-0378">Hydrolase</keyword>
<evidence type="ECO:0000256" key="3">
    <source>
        <dbReference type="ARBA" id="ARBA00022722"/>
    </source>
</evidence>
<dbReference type="Gene3D" id="2.40.70.10">
    <property type="entry name" value="Acid Proteases"/>
    <property type="match status" value="1"/>
</dbReference>
<protein>
    <submittedName>
        <fullName evidence="10">Peptidase A2 domain-containing protein</fullName>
    </submittedName>
</protein>
<dbReference type="STRING" id="27835.A0A0N4YLV1"/>
<evidence type="ECO:0000313" key="8">
    <source>
        <dbReference type="EMBL" id="VDL81830.1"/>
    </source>
</evidence>
<name>A0A0N4YLV1_NIPBR</name>
<dbReference type="InterPro" id="IPR043128">
    <property type="entry name" value="Rev_trsase/Diguanyl_cyclase"/>
</dbReference>
<reference evidence="10" key="1">
    <citation type="submission" date="2017-02" db="UniProtKB">
        <authorList>
            <consortium name="WormBaseParasite"/>
        </authorList>
    </citation>
    <scope>IDENTIFICATION</scope>
</reference>
<dbReference type="AlphaFoldDB" id="A0A0N4YLV1"/>
<dbReference type="GO" id="GO:0004519">
    <property type="term" value="F:endonuclease activity"/>
    <property type="evidence" value="ECO:0007669"/>
    <property type="project" value="UniProtKB-KW"/>
</dbReference>
<dbReference type="OMA" id="YQANRIF"/>
<dbReference type="Gene3D" id="3.30.70.270">
    <property type="match status" value="1"/>
</dbReference>
<feature type="domain" description="Peptidase A2" evidence="7">
    <location>
        <begin position="37"/>
        <end position="55"/>
    </location>
</feature>
<keyword evidence="1" id="KW-0808">Transferase</keyword>
<dbReference type="Gene3D" id="3.10.10.10">
    <property type="entry name" value="HIV Type 1 Reverse Transcriptase, subunit A, domain 1"/>
    <property type="match status" value="1"/>
</dbReference>
<dbReference type="PANTHER" id="PTHR37984:SF5">
    <property type="entry name" value="PROTEIN NYNRIN-LIKE"/>
    <property type="match status" value="1"/>
</dbReference>
<proteinExistence type="predicted"/>
<evidence type="ECO:0000256" key="2">
    <source>
        <dbReference type="ARBA" id="ARBA00022695"/>
    </source>
</evidence>
<dbReference type="PROSITE" id="PS50175">
    <property type="entry name" value="ASP_PROT_RETROV"/>
    <property type="match status" value="1"/>
</dbReference>